<evidence type="ECO:0000313" key="3">
    <source>
        <dbReference type="Proteomes" id="UP000559256"/>
    </source>
</evidence>
<gene>
    <name evidence="2" type="ORF">D9758_004362</name>
</gene>
<proteinExistence type="predicted"/>
<evidence type="ECO:0000313" key="2">
    <source>
        <dbReference type="EMBL" id="KAF5367922.1"/>
    </source>
</evidence>
<protein>
    <recommendedName>
        <fullName evidence="1">Ricin B lectin domain-containing protein</fullName>
    </recommendedName>
</protein>
<dbReference type="InterPro" id="IPR000772">
    <property type="entry name" value="Ricin_B_lectin"/>
</dbReference>
<feature type="domain" description="Ricin B lectin" evidence="1">
    <location>
        <begin position="6"/>
        <end position="78"/>
    </location>
</feature>
<dbReference type="Pfam" id="PF14200">
    <property type="entry name" value="RicinB_lectin_2"/>
    <property type="match status" value="1"/>
</dbReference>
<dbReference type="AlphaFoldDB" id="A0A8H5GN22"/>
<evidence type="ECO:0000259" key="1">
    <source>
        <dbReference type="Pfam" id="PF14200"/>
    </source>
</evidence>
<name>A0A8H5GN22_9AGAR</name>
<keyword evidence="3" id="KW-1185">Reference proteome</keyword>
<dbReference type="SUPFAM" id="SSF50370">
    <property type="entry name" value="Ricin B-like lectins"/>
    <property type="match status" value="1"/>
</dbReference>
<dbReference type="OrthoDB" id="2131701at2759"/>
<accession>A0A8H5GN22</accession>
<dbReference type="Gene3D" id="2.80.10.50">
    <property type="match status" value="1"/>
</dbReference>
<dbReference type="CDD" id="cd23422">
    <property type="entry name" value="beta-trefoil_Ricin_MPL_CNL"/>
    <property type="match status" value="1"/>
</dbReference>
<dbReference type="Proteomes" id="UP000559256">
    <property type="component" value="Unassembled WGS sequence"/>
</dbReference>
<organism evidence="2 3">
    <name type="scientific">Tetrapyrgos nigripes</name>
    <dbReference type="NCBI Taxonomy" id="182062"/>
    <lineage>
        <taxon>Eukaryota</taxon>
        <taxon>Fungi</taxon>
        <taxon>Dikarya</taxon>
        <taxon>Basidiomycota</taxon>
        <taxon>Agaricomycotina</taxon>
        <taxon>Agaricomycetes</taxon>
        <taxon>Agaricomycetidae</taxon>
        <taxon>Agaricales</taxon>
        <taxon>Marasmiineae</taxon>
        <taxon>Marasmiaceae</taxon>
        <taxon>Tetrapyrgos</taxon>
    </lineage>
</organism>
<comment type="caution">
    <text evidence="2">The sequence shown here is derived from an EMBL/GenBank/DDBJ whole genome shotgun (WGS) entry which is preliminary data.</text>
</comment>
<dbReference type="EMBL" id="JAACJM010000017">
    <property type="protein sequence ID" value="KAF5367922.1"/>
    <property type="molecule type" value="Genomic_DNA"/>
</dbReference>
<reference evidence="2 3" key="1">
    <citation type="journal article" date="2020" name="ISME J.">
        <title>Uncovering the hidden diversity of litter-decomposition mechanisms in mushroom-forming fungi.</title>
        <authorList>
            <person name="Floudas D."/>
            <person name="Bentzer J."/>
            <person name="Ahren D."/>
            <person name="Johansson T."/>
            <person name="Persson P."/>
            <person name="Tunlid A."/>
        </authorList>
    </citation>
    <scope>NUCLEOTIDE SEQUENCE [LARGE SCALE GENOMIC DNA]</scope>
    <source>
        <strain evidence="2 3">CBS 291.85</strain>
    </source>
</reference>
<sequence length="145" mass="16558">MSGLQEGRDYKIVNVKTGTVLDVSGENHTTVSGYTDQDSGNQKFKLEKNDEGKWIFRDHDHHKYIGLNEYAKDGTPLVATDDPFGWDIYHDGDGRDRVYRVFVPDAPPPGLNWDLSDHGNPNPGTIVTLWGKWEGEHQMWRFIEV</sequence>
<dbReference type="InterPro" id="IPR035992">
    <property type="entry name" value="Ricin_B-like_lectins"/>
</dbReference>